<feature type="region of interest" description="Disordered" evidence="1">
    <location>
        <begin position="606"/>
        <end position="625"/>
    </location>
</feature>
<feature type="region of interest" description="Disordered" evidence="1">
    <location>
        <begin position="736"/>
        <end position="757"/>
    </location>
</feature>
<sequence length="883" mass="95051">MTDFHAGQGGSASSSATGHRTAIARYRELADRAMTALGQEDVPQAAALRQAHDRAAGLAVKLRERCAKPVSVGIVGEYSAGKSMLLGTLLGAPGLLPVSGSPTTGNVTVLRVEPAPPGEPTRVRAARIEYLTRDELAETVGYIMDELVRTVQRAGGGRDVSALGGYNPVRDGWDVLNRWAENTLDWAAMENSRLLGITLELTRIRDALRLAGEFVLDGHTGLTLPVEPDMLRQALDIEDIRDLPRAFPRTAQGFPLSPRDPLTAQTLRTTFTLIRRVVCQVSVAQGDWAGPLPGDGTAAELCDLPGLGATAVRDEYLSVRELDEIDAIVIVLPSHRAERDDARQFYSLLERNRRGKGALSESILVAANCFDLLQPPDVPFAGVADLVASSRDLSSLHRMATTLNGRREDRVAFTSSLVAIAAQGLPYETGGEEGEKITASLGAAGAQAERWKRIAADLALTDPGHPYTAAFGGFGRDGGVAGLRDMLDRHVQTYGVFLKHEAVVPIATDLLAALRALDRMLRPALGGAQAGVRDTGSLTALFRMIEEETSHTVRSLGLLADPERLAADGTQVVPGGSAVLDLARAGATYDVFTWREWQQYRDRVGDDGRIGPPLGGGRAAGGRGFGVARRMPTEADATAPDTTERLFARFEPTCVRAVGEAREIYLEAVAAWAERRHRELAHVRERLRAPDTAESVGRLLAALDPEDDGQARGHNLLSLVSMDWLPDAAAGLLPVPVPPSNGDRSHGDPHGGSYGDSYEDRERIAERFPLRTAQALPWNGGRRNIAGDAGARIVTHQMNIFRVRGDIVAAVGHHVRRHLLADAVRLGRELRVELQELREAVPAEESVRRLTRRGSHEGGRAPAGGPVRDLLDEWDAKPGGNAR</sequence>
<feature type="compositionally biased region" description="Gly residues" evidence="1">
    <location>
        <begin position="613"/>
        <end position="625"/>
    </location>
</feature>
<proteinExistence type="predicted"/>
<keyword evidence="3" id="KW-1185">Reference proteome</keyword>
<evidence type="ECO:0000313" key="3">
    <source>
        <dbReference type="Proteomes" id="UP001595698"/>
    </source>
</evidence>
<dbReference type="Gene3D" id="3.40.50.300">
    <property type="entry name" value="P-loop containing nucleotide triphosphate hydrolases"/>
    <property type="match status" value="1"/>
</dbReference>
<organism evidence="2 3">
    <name type="scientific">Streptosporangium jomthongense</name>
    <dbReference type="NCBI Taxonomy" id="1193683"/>
    <lineage>
        <taxon>Bacteria</taxon>
        <taxon>Bacillati</taxon>
        <taxon>Actinomycetota</taxon>
        <taxon>Actinomycetes</taxon>
        <taxon>Streptosporangiales</taxon>
        <taxon>Streptosporangiaceae</taxon>
        <taxon>Streptosporangium</taxon>
    </lineage>
</organism>
<reference evidence="3" key="1">
    <citation type="journal article" date="2019" name="Int. J. Syst. Evol. Microbiol.">
        <title>The Global Catalogue of Microorganisms (GCM) 10K type strain sequencing project: providing services to taxonomists for standard genome sequencing and annotation.</title>
        <authorList>
            <consortium name="The Broad Institute Genomics Platform"/>
            <consortium name="The Broad Institute Genome Sequencing Center for Infectious Disease"/>
            <person name="Wu L."/>
            <person name="Ma J."/>
        </authorList>
    </citation>
    <scope>NUCLEOTIDE SEQUENCE [LARGE SCALE GENOMIC DNA]</scope>
    <source>
        <strain evidence="3">TBRC 7912</strain>
    </source>
</reference>
<feature type="compositionally biased region" description="Basic and acidic residues" evidence="1">
    <location>
        <begin position="844"/>
        <end position="859"/>
    </location>
</feature>
<dbReference type="CDD" id="cd00882">
    <property type="entry name" value="Ras_like_GTPase"/>
    <property type="match status" value="1"/>
</dbReference>
<dbReference type="RefSeq" id="WP_386195148.1">
    <property type="nucleotide sequence ID" value="NZ_JBHSBC010000041.1"/>
</dbReference>
<evidence type="ECO:0000256" key="1">
    <source>
        <dbReference type="SAM" id="MobiDB-lite"/>
    </source>
</evidence>
<evidence type="ECO:0008006" key="4">
    <source>
        <dbReference type="Google" id="ProtNLM"/>
    </source>
</evidence>
<dbReference type="InterPro" id="IPR027417">
    <property type="entry name" value="P-loop_NTPase"/>
</dbReference>
<comment type="caution">
    <text evidence="2">The sequence shown here is derived from an EMBL/GenBank/DDBJ whole genome shotgun (WGS) entry which is preliminary data.</text>
</comment>
<feature type="region of interest" description="Disordered" evidence="1">
    <location>
        <begin position="844"/>
        <end position="883"/>
    </location>
</feature>
<dbReference type="Proteomes" id="UP001595698">
    <property type="component" value="Unassembled WGS sequence"/>
</dbReference>
<dbReference type="SUPFAM" id="SSF52540">
    <property type="entry name" value="P-loop containing nucleoside triphosphate hydrolases"/>
    <property type="match status" value="1"/>
</dbReference>
<evidence type="ECO:0000313" key="2">
    <source>
        <dbReference type="EMBL" id="MFC3985130.1"/>
    </source>
</evidence>
<dbReference type="EMBL" id="JBHSBC010000041">
    <property type="protein sequence ID" value="MFC3985130.1"/>
    <property type="molecule type" value="Genomic_DNA"/>
</dbReference>
<accession>A0ABV8FBS4</accession>
<gene>
    <name evidence="2" type="ORF">ACFOYY_33730</name>
</gene>
<name>A0ABV8FBS4_9ACTN</name>
<protein>
    <recommendedName>
        <fullName evidence="4">Dynamin family protein</fullName>
    </recommendedName>
</protein>